<dbReference type="PANTHER" id="PTHR47478:SF1">
    <property type="entry name" value="PYRIMIDINE 5'-NUCLEOTIDASE YJJG"/>
    <property type="match status" value="1"/>
</dbReference>
<evidence type="ECO:0000313" key="1">
    <source>
        <dbReference type="EMBL" id="QCD35641.1"/>
    </source>
</evidence>
<reference evidence="1 2" key="1">
    <citation type="submission" date="2019-02" db="EMBL/GenBank/DDBJ databases">
        <title>Isolation and identification of novel species under the genus Muribaculum.</title>
        <authorList>
            <person name="Miyake S."/>
            <person name="Ding Y."/>
            <person name="Low A."/>
            <person name="Soh M."/>
            <person name="Seedorf H."/>
        </authorList>
    </citation>
    <scope>NUCLEOTIDE SEQUENCE [LARGE SCALE GENOMIC DNA]</scope>
    <source>
        <strain evidence="1 2">TLL-A4</strain>
    </source>
</reference>
<organism evidence="1 2">
    <name type="scientific">Muribaculum gordoncarteri</name>
    <dbReference type="NCBI Taxonomy" id="2530390"/>
    <lineage>
        <taxon>Bacteria</taxon>
        <taxon>Pseudomonadati</taxon>
        <taxon>Bacteroidota</taxon>
        <taxon>Bacteroidia</taxon>
        <taxon>Bacteroidales</taxon>
        <taxon>Muribaculaceae</taxon>
        <taxon>Muribaculum</taxon>
    </lineage>
</organism>
<dbReference type="SFLD" id="SFLDS00003">
    <property type="entry name" value="Haloacid_Dehalogenase"/>
    <property type="match status" value="1"/>
</dbReference>
<name>A0A4P7VNQ3_9BACT</name>
<dbReference type="InterPro" id="IPR023198">
    <property type="entry name" value="PGP-like_dom2"/>
</dbReference>
<protein>
    <submittedName>
        <fullName evidence="1">HAD family hydrolase</fullName>
    </submittedName>
</protein>
<dbReference type="Pfam" id="PF00702">
    <property type="entry name" value="Hydrolase"/>
    <property type="match status" value="1"/>
</dbReference>
<evidence type="ECO:0000313" key="2">
    <source>
        <dbReference type="Proteomes" id="UP000297031"/>
    </source>
</evidence>
<dbReference type="InterPro" id="IPR036412">
    <property type="entry name" value="HAD-like_sf"/>
</dbReference>
<keyword evidence="1" id="KW-0378">Hydrolase</keyword>
<dbReference type="AlphaFoldDB" id="A0A4P7VNQ3"/>
<dbReference type="InterPro" id="IPR052550">
    <property type="entry name" value="Pyrimidine_5'-ntase_YjjG"/>
</dbReference>
<dbReference type="SFLD" id="SFLDG01129">
    <property type="entry name" value="C1.5:_HAD__Beta-PGM__Phosphata"/>
    <property type="match status" value="1"/>
</dbReference>
<keyword evidence="2" id="KW-1185">Reference proteome</keyword>
<sequence length="244" mass="27780">MIYNNCDIKWLWFDLDDTLIDFTTNSRIALVKTFHYAKLNRWFSDQYCWIRCYEKHNHALWDAAARGEITSSFLKAERFRRPLVEAGMPKHEAYMISDDLSRLYLNFLANEKELVPGAVEALSAVRRSGTKVGILSNGFSCVQGRKIERAGLTGYIDRVVLSDDIDIMKPDVRLYKYAMETVGVQDPSQHIMIGDNINTDIKGALDAGWTAFFLQPRHGKPRVDVPDGVVSVDSLFQAIRLLGI</sequence>
<dbReference type="InterPro" id="IPR006439">
    <property type="entry name" value="HAD-SF_hydro_IA"/>
</dbReference>
<accession>A0A4P7VNQ3</accession>
<dbReference type="Gene3D" id="1.10.150.240">
    <property type="entry name" value="Putative phosphatase, domain 2"/>
    <property type="match status" value="1"/>
</dbReference>
<dbReference type="SUPFAM" id="SSF56784">
    <property type="entry name" value="HAD-like"/>
    <property type="match status" value="1"/>
</dbReference>
<dbReference type="NCBIfam" id="TIGR01509">
    <property type="entry name" value="HAD-SF-IA-v3"/>
    <property type="match status" value="1"/>
</dbReference>
<dbReference type="KEGG" id="mgod:E7746_06910"/>
<dbReference type="OrthoDB" id="9802350at2"/>
<dbReference type="EMBL" id="CP039393">
    <property type="protein sequence ID" value="QCD35641.1"/>
    <property type="molecule type" value="Genomic_DNA"/>
</dbReference>
<dbReference type="InterPro" id="IPR023214">
    <property type="entry name" value="HAD_sf"/>
</dbReference>
<dbReference type="PRINTS" id="PR00413">
    <property type="entry name" value="HADHALOGNASE"/>
</dbReference>
<dbReference type="Gene3D" id="3.40.50.1000">
    <property type="entry name" value="HAD superfamily/HAD-like"/>
    <property type="match status" value="1"/>
</dbReference>
<dbReference type="Proteomes" id="UP000297031">
    <property type="component" value="Chromosome"/>
</dbReference>
<dbReference type="GO" id="GO:0016787">
    <property type="term" value="F:hydrolase activity"/>
    <property type="evidence" value="ECO:0007669"/>
    <property type="project" value="UniProtKB-KW"/>
</dbReference>
<gene>
    <name evidence="1" type="ORF">E7746_06910</name>
</gene>
<dbReference type="RefSeq" id="WP_136410291.1">
    <property type="nucleotide sequence ID" value="NZ_CP039393.1"/>
</dbReference>
<proteinExistence type="predicted"/>
<dbReference type="NCBIfam" id="TIGR01549">
    <property type="entry name" value="HAD-SF-IA-v1"/>
    <property type="match status" value="1"/>
</dbReference>
<dbReference type="PANTHER" id="PTHR47478">
    <property type="match status" value="1"/>
</dbReference>